<dbReference type="InterPro" id="IPR015422">
    <property type="entry name" value="PyrdxlP-dep_Trfase_small"/>
</dbReference>
<accession>A0ABU4HYQ5</accession>
<dbReference type="Pfam" id="PF01041">
    <property type="entry name" value="DegT_DnrJ_EryC1"/>
    <property type="match status" value="1"/>
</dbReference>
<evidence type="ECO:0000256" key="1">
    <source>
        <dbReference type="RuleBase" id="RU004508"/>
    </source>
</evidence>
<dbReference type="CDD" id="cd00616">
    <property type="entry name" value="AHBA_syn"/>
    <property type="match status" value="1"/>
</dbReference>
<keyword evidence="1" id="KW-0663">Pyridoxal phosphate</keyword>
<name>A0ABU4HYQ5_9ACTN</name>
<dbReference type="SUPFAM" id="SSF53383">
    <property type="entry name" value="PLP-dependent transferases"/>
    <property type="match status" value="1"/>
</dbReference>
<evidence type="ECO:0000313" key="2">
    <source>
        <dbReference type="EMBL" id="MDW5598461.1"/>
    </source>
</evidence>
<dbReference type="EC" id="2.6.1.-" evidence="2"/>
<proteinExistence type="inferred from homology"/>
<evidence type="ECO:0000313" key="3">
    <source>
        <dbReference type="Proteomes" id="UP001284601"/>
    </source>
</evidence>
<reference evidence="2 3" key="2">
    <citation type="submission" date="2023-10" db="EMBL/GenBank/DDBJ databases">
        <authorList>
            <person name="Han X.F."/>
        </authorList>
    </citation>
    <scope>NUCLEOTIDE SEQUENCE [LARGE SCALE GENOMIC DNA]</scope>
    <source>
        <strain evidence="2 3">KCTC 39840</strain>
    </source>
</reference>
<dbReference type="PANTHER" id="PTHR30244">
    <property type="entry name" value="TRANSAMINASE"/>
    <property type="match status" value="1"/>
</dbReference>
<dbReference type="PANTHER" id="PTHR30244:SF42">
    <property type="entry name" value="UDP-2-ACETAMIDO-2-DEOXY-3-OXO-D-GLUCURONATE AMINOTRANSFERASE"/>
    <property type="match status" value="1"/>
</dbReference>
<keyword evidence="3" id="KW-1185">Reference proteome</keyword>
<gene>
    <name evidence="2" type="ORF">R7226_29140</name>
</gene>
<comment type="caution">
    <text evidence="2">The sequence shown here is derived from an EMBL/GenBank/DDBJ whole genome shotgun (WGS) entry which is preliminary data.</text>
</comment>
<dbReference type="GO" id="GO:0008483">
    <property type="term" value="F:transaminase activity"/>
    <property type="evidence" value="ECO:0007669"/>
    <property type="project" value="UniProtKB-KW"/>
</dbReference>
<reference evidence="3" key="1">
    <citation type="submission" date="2023-07" db="EMBL/GenBank/DDBJ databases">
        <title>Conexibacter stalactiti sp. nov., isolated from stalactites in a lava cave and emended description of the genus Conexibacter.</title>
        <authorList>
            <person name="Lee S.D."/>
        </authorList>
    </citation>
    <scope>NUCLEOTIDE SEQUENCE [LARGE SCALE GENOMIC DNA]</scope>
    <source>
        <strain evidence="3">KCTC 39840</strain>
    </source>
</reference>
<comment type="similarity">
    <text evidence="1">Belongs to the DegT/DnrJ/EryC1 family.</text>
</comment>
<dbReference type="Gene3D" id="3.90.1150.10">
    <property type="entry name" value="Aspartate Aminotransferase, domain 1"/>
    <property type="match status" value="1"/>
</dbReference>
<dbReference type="InterPro" id="IPR000653">
    <property type="entry name" value="DegT/StrS_aminotransferase"/>
</dbReference>
<dbReference type="PIRSF" id="PIRSF000390">
    <property type="entry name" value="PLP_StrS"/>
    <property type="match status" value="1"/>
</dbReference>
<dbReference type="InterPro" id="IPR015424">
    <property type="entry name" value="PyrdxlP-dep_Trfase"/>
</dbReference>
<keyword evidence="2" id="KW-0032">Aminotransferase</keyword>
<dbReference type="Proteomes" id="UP001284601">
    <property type="component" value="Unassembled WGS sequence"/>
</dbReference>
<protein>
    <submittedName>
        <fullName evidence="2">DegT/DnrJ/EryC1/StrS family aminotransferase</fullName>
        <ecNumber evidence="2">2.6.1.-</ecNumber>
    </submittedName>
</protein>
<organism evidence="2 3">
    <name type="scientific">Conexibacter stalactiti</name>
    <dbReference type="NCBI Taxonomy" id="1940611"/>
    <lineage>
        <taxon>Bacteria</taxon>
        <taxon>Bacillati</taxon>
        <taxon>Actinomycetota</taxon>
        <taxon>Thermoleophilia</taxon>
        <taxon>Solirubrobacterales</taxon>
        <taxon>Conexibacteraceae</taxon>
        <taxon>Conexibacter</taxon>
    </lineage>
</organism>
<dbReference type="InterPro" id="IPR015421">
    <property type="entry name" value="PyrdxlP-dep_Trfase_major"/>
</dbReference>
<dbReference type="EMBL" id="JAWSTH010000144">
    <property type="protein sequence ID" value="MDW5598461.1"/>
    <property type="molecule type" value="Genomic_DNA"/>
</dbReference>
<keyword evidence="2" id="KW-0808">Transferase</keyword>
<dbReference type="Gene3D" id="3.40.640.10">
    <property type="entry name" value="Type I PLP-dependent aspartate aminotransferase-like (Major domain)"/>
    <property type="match status" value="1"/>
</dbReference>
<sequence>MAIPLFDTRRPVAPLRAAIDARIAAVLDGGAFILGPEVAAFEAELAAYLGVRHVVSVANGTDAITIALQALGVGPGDEVVVPSFTFYASAEAIPPTGATPVFCDVDRDTMNVTAETVKAALTPRTKAVVAVDLFGNPADVAAIETLGVPVVEDAAQAAGSLLGGRRTAALGTVGTLSFFPSKNLGCFGDGGAIATDDDQLAEEVRVLRFHGSRDKVSFERIGWNSRLDELQAAILRVLLPRLDGWAEGRRAAWSNYEAAGLWELVAPQAPTAGAEVCWGLQVVRSRHAELLEQALPGAGVGARGYYRTPLHLQRAFEPWTGDGRVLPLPATDELARTHLAIPMNPLLSRADADAVTVAVRDALDGAA</sequence>
<dbReference type="RefSeq" id="WP_318600990.1">
    <property type="nucleotide sequence ID" value="NZ_JAWSTH010000144.1"/>
</dbReference>